<accession>A0A838ZIP5</accession>
<proteinExistence type="inferred from homology"/>
<dbReference type="SUPFAM" id="SSF48452">
    <property type="entry name" value="TPR-like"/>
    <property type="match status" value="1"/>
</dbReference>
<comment type="subcellular location">
    <subcellularLocation>
        <location evidence="1">Cytoplasm</location>
    </subcellularLocation>
</comment>
<dbReference type="Proteomes" id="UP000552241">
    <property type="component" value="Unassembled WGS sequence"/>
</dbReference>
<gene>
    <name evidence="10" type="ORF">HU137_05010</name>
</gene>
<dbReference type="Gene3D" id="1.25.40.10">
    <property type="entry name" value="Tetratricopeptide repeat domain"/>
    <property type="match status" value="1"/>
</dbReference>
<comment type="similarity">
    <text evidence="5">Belongs to the Rap family.</text>
</comment>
<keyword evidence="11" id="KW-1185">Reference proteome</keyword>
<evidence type="ECO:0000256" key="9">
    <source>
        <dbReference type="SAM" id="SignalP"/>
    </source>
</evidence>
<evidence type="ECO:0000256" key="6">
    <source>
        <dbReference type="PROSITE-ProRule" id="PRU00339"/>
    </source>
</evidence>
<dbReference type="GO" id="GO:0006355">
    <property type="term" value="P:regulation of DNA-templated transcription"/>
    <property type="evidence" value="ECO:0007669"/>
    <property type="project" value="InterPro"/>
</dbReference>
<dbReference type="PANTHER" id="PTHR46630:SF1">
    <property type="entry name" value="TETRATRICOPEPTIDE REPEAT PROTEIN 29"/>
    <property type="match status" value="1"/>
</dbReference>
<keyword evidence="9" id="KW-0732">Signal</keyword>
<keyword evidence="4 6" id="KW-0802">TPR repeat</keyword>
<feature type="signal peptide" evidence="9">
    <location>
        <begin position="1"/>
        <end position="19"/>
    </location>
</feature>
<evidence type="ECO:0000256" key="2">
    <source>
        <dbReference type="ARBA" id="ARBA00022490"/>
    </source>
</evidence>
<dbReference type="Pfam" id="PF13181">
    <property type="entry name" value="TPR_8"/>
    <property type="match status" value="1"/>
</dbReference>
<dbReference type="RefSeq" id="WP_182042693.1">
    <property type="nucleotide sequence ID" value="NZ_JACDZE010000001.1"/>
</dbReference>
<feature type="repeat" description="TPR" evidence="6">
    <location>
        <begin position="107"/>
        <end position="140"/>
    </location>
</feature>
<evidence type="ECO:0000256" key="7">
    <source>
        <dbReference type="SAM" id="Coils"/>
    </source>
</evidence>
<organism evidence="10 11">
    <name type="scientific">Moheibacter lacus</name>
    <dbReference type="NCBI Taxonomy" id="2745851"/>
    <lineage>
        <taxon>Bacteria</taxon>
        <taxon>Pseudomonadati</taxon>
        <taxon>Bacteroidota</taxon>
        <taxon>Flavobacteriia</taxon>
        <taxon>Flavobacteriales</taxon>
        <taxon>Weeksellaceae</taxon>
        <taxon>Moheibacter</taxon>
    </lineage>
</organism>
<reference evidence="10 11" key="1">
    <citation type="submission" date="2020-07" db="EMBL/GenBank/DDBJ databases">
        <title>Moheibacter lacus sp. nov., a member of the family Flavobacteriaceae isolated from freshwater lake sediment.</title>
        <authorList>
            <person name="Liu Y."/>
        </authorList>
    </citation>
    <scope>NUCLEOTIDE SEQUENCE [LARGE SCALE GENOMIC DNA]</scope>
    <source>
        <strain evidence="10 11">BDHS18</strain>
    </source>
</reference>
<feature type="repeat" description="TPR" evidence="6">
    <location>
        <begin position="67"/>
        <end position="100"/>
    </location>
</feature>
<dbReference type="InterPro" id="IPR036388">
    <property type="entry name" value="WH-like_DNA-bd_sf"/>
</dbReference>
<dbReference type="InterPro" id="IPR011990">
    <property type="entry name" value="TPR-like_helical_dom_sf"/>
</dbReference>
<evidence type="ECO:0000256" key="4">
    <source>
        <dbReference type="ARBA" id="ARBA00022803"/>
    </source>
</evidence>
<dbReference type="Pfam" id="PF13424">
    <property type="entry name" value="TPR_12"/>
    <property type="match status" value="1"/>
</dbReference>
<dbReference type="InterPro" id="IPR019734">
    <property type="entry name" value="TPR_rpt"/>
</dbReference>
<evidence type="ECO:0000256" key="8">
    <source>
        <dbReference type="SAM" id="Phobius"/>
    </source>
</evidence>
<dbReference type="GO" id="GO:0005737">
    <property type="term" value="C:cytoplasm"/>
    <property type="evidence" value="ECO:0007669"/>
    <property type="project" value="UniProtKB-SubCell"/>
</dbReference>
<keyword evidence="7" id="KW-0175">Coiled coil</keyword>
<dbReference type="PANTHER" id="PTHR46630">
    <property type="entry name" value="TETRATRICOPEPTIDE REPEAT PROTEIN 29"/>
    <property type="match status" value="1"/>
</dbReference>
<dbReference type="EMBL" id="JACDZE010000001">
    <property type="protein sequence ID" value="MBA5629128.1"/>
    <property type="molecule type" value="Genomic_DNA"/>
</dbReference>
<feature type="coiled-coil region" evidence="7">
    <location>
        <begin position="358"/>
        <end position="388"/>
    </location>
</feature>
<dbReference type="Gene3D" id="1.10.10.10">
    <property type="entry name" value="Winged helix-like DNA-binding domain superfamily/Winged helix DNA-binding domain"/>
    <property type="match status" value="1"/>
</dbReference>
<dbReference type="SUPFAM" id="SSF46894">
    <property type="entry name" value="C-terminal effector domain of the bipartite response regulators"/>
    <property type="match status" value="1"/>
</dbReference>
<protein>
    <submittedName>
        <fullName evidence="10">Tetratricopeptide repeat protein</fullName>
    </submittedName>
</protein>
<evidence type="ECO:0000256" key="3">
    <source>
        <dbReference type="ARBA" id="ARBA00022737"/>
    </source>
</evidence>
<feature type="transmembrane region" description="Helical" evidence="8">
    <location>
        <begin position="333"/>
        <end position="352"/>
    </location>
</feature>
<dbReference type="AlphaFoldDB" id="A0A838ZIP5"/>
<dbReference type="PROSITE" id="PS50005">
    <property type="entry name" value="TPR"/>
    <property type="match status" value="2"/>
</dbReference>
<keyword evidence="8" id="KW-0472">Membrane</keyword>
<keyword evidence="3" id="KW-0677">Repeat</keyword>
<evidence type="ECO:0000256" key="1">
    <source>
        <dbReference type="ARBA" id="ARBA00004496"/>
    </source>
</evidence>
<dbReference type="InterPro" id="IPR016032">
    <property type="entry name" value="Sig_transdc_resp-reg_C-effctor"/>
</dbReference>
<sequence length="541" mass="63802">MRKLNQFLFWILFPLFLLAQPKNEKECDAQIENAIEKMYMKEHASSLELLVQAKSVSENKNWIRQNFRATINIGANYYMMMDFEEALKFYLEAYEIAEKSADKRNIMAVLNNIAILYFQERNYPKAYEYFLKAYDLADEKKQSEKKGYYALNLSLVLNKISKLDEAETYTKEAEKLIPADSDFFPMIQLSKAENALFRKNYPLAEKIALGIIPQLSGNKQQENRVFNYLVLAQIYEQTNQTDKALFYLKKSQNEPLNIQDKIEVYQLISKVYARQNQYDKSLLYKDSVIYTKDSLSNFTNSALYENGKIKFEIQNYQYELKESQRKLEASRELLLTFLISGILIILLIGLAFRNNHIKHKQKEKIVELELEKERNENLLLEKQWKEQETLNLLENERLQNELEKKNRKLATRALHLSSKNEIIEQVIKELSAHPQTANSEFVKKYLTELKFQLKNDRQLDSFFTHFEEANPGFLKRLSEKHPDLIPGEIRFITYIYMNLNNKEIASLLNITPQSTRKRKERLSKKINLTEGESLFAYLSSI</sequence>
<dbReference type="InterPro" id="IPR051476">
    <property type="entry name" value="Bac_ResReg_Asp_Phosphatase"/>
</dbReference>
<evidence type="ECO:0000313" key="11">
    <source>
        <dbReference type="Proteomes" id="UP000552241"/>
    </source>
</evidence>
<keyword evidence="8" id="KW-1133">Transmembrane helix</keyword>
<dbReference type="GO" id="GO:0003677">
    <property type="term" value="F:DNA binding"/>
    <property type="evidence" value="ECO:0007669"/>
    <property type="project" value="InterPro"/>
</dbReference>
<keyword evidence="8" id="KW-0812">Transmembrane</keyword>
<name>A0A838ZIP5_9FLAO</name>
<evidence type="ECO:0000313" key="10">
    <source>
        <dbReference type="EMBL" id="MBA5629128.1"/>
    </source>
</evidence>
<feature type="chain" id="PRO_5032719893" evidence="9">
    <location>
        <begin position="20"/>
        <end position="541"/>
    </location>
</feature>
<dbReference type="SMART" id="SM00028">
    <property type="entry name" value="TPR"/>
    <property type="match status" value="3"/>
</dbReference>
<evidence type="ECO:0000256" key="5">
    <source>
        <dbReference type="ARBA" id="ARBA00038253"/>
    </source>
</evidence>
<keyword evidence="2" id="KW-0963">Cytoplasm</keyword>
<comment type="caution">
    <text evidence="10">The sequence shown here is derived from an EMBL/GenBank/DDBJ whole genome shotgun (WGS) entry which is preliminary data.</text>
</comment>